<reference evidence="3 4" key="1">
    <citation type="journal article" date="2019" name="Genome Biol. Evol.">
        <title>Whole-Genome Sequencing of the Giant Devil Catfish, Bagarius yarrelli.</title>
        <authorList>
            <person name="Jiang W."/>
            <person name="Lv Y."/>
            <person name="Cheng L."/>
            <person name="Yang K."/>
            <person name="Chao B."/>
            <person name="Wang X."/>
            <person name="Li Y."/>
            <person name="Pan X."/>
            <person name="You X."/>
            <person name="Zhang Y."/>
            <person name="Yang J."/>
            <person name="Li J."/>
            <person name="Zhang X."/>
            <person name="Liu S."/>
            <person name="Sun C."/>
            <person name="Yang J."/>
            <person name="Shi Q."/>
        </authorList>
    </citation>
    <scope>NUCLEOTIDE SEQUENCE [LARGE SCALE GENOMIC DNA]</scope>
    <source>
        <strain evidence="3">JWS20170419001</strain>
        <tissue evidence="3">Muscle</tissue>
    </source>
</reference>
<comment type="caution">
    <text evidence="3">The sequence shown here is derived from an EMBL/GenBank/DDBJ whole genome shotgun (WGS) entry which is preliminary data.</text>
</comment>
<sequence length="127" mass="14148">MSFLSFRRFAVELDAPGEAVYSSGETVSGKVVLELHRPMDIRALKVQGRGVASAHWLEHRGVGVNTVYNDYTSKITYFRKRQHLIPASDFEHAQSACFSPRTCKYQSSGTVRSAQPVCASFTPSDVY</sequence>
<dbReference type="InterPro" id="IPR014752">
    <property type="entry name" value="Arrestin-like_C"/>
</dbReference>
<evidence type="ECO:0000313" key="3">
    <source>
        <dbReference type="EMBL" id="TSM94686.1"/>
    </source>
</evidence>
<name>A0A556U5S6_BAGYA</name>
<dbReference type="AlphaFoldDB" id="A0A556U5S6"/>
<gene>
    <name evidence="3" type="ORF">Baya_8481</name>
</gene>
<proteinExistence type="inferred from homology"/>
<dbReference type="OrthoDB" id="2333384at2759"/>
<dbReference type="Gene3D" id="2.60.40.640">
    <property type="match status" value="1"/>
</dbReference>
<dbReference type="EMBL" id="VCAZ01000051">
    <property type="protein sequence ID" value="TSM94686.1"/>
    <property type="molecule type" value="Genomic_DNA"/>
</dbReference>
<evidence type="ECO:0000259" key="2">
    <source>
        <dbReference type="Pfam" id="PF00339"/>
    </source>
</evidence>
<evidence type="ECO:0000256" key="1">
    <source>
        <dbReference type="ARBA" id="ARBA00005298"/>
    </source>
</evidence>
<protein>
    <submittedName>
        <fullName evidence="3">Arrestin domain-containing protein 3</fullName>
    </submittedName>
</protein>
<dbReference type="Pfam" id="PF00339">
    <property type="entry name" value="Arrestin_N"/>
    <property type="match status" value="1"/>
</dbReference>
<dbReference type="Proteomes" id="UP000319801">
    <property type="component" value="Unassembled WGS sequence"/>
</dbReference>
<feature type="domain" description="Arrestin-like N-terminal" evidence="2">
    <location>
        <begin position="10"/>
        <end position="86"/>
    </location>
</feature>
<dbReference type="GO" id="GO:0007399">
    <property type="term" value="P:nervous system development"/>
    <property type="evidence" value="ECO:0007669"/>
    <property type="project" value="UniProtKB-ARBA"/>
</dbReference>
<dbReference type="InterPro" id="IPR014756">
    <property type="entry name" value="Ig_E-set"/>
</dbReference>
<organism evidence="3 4">
    <name type="scientific">Bagarius yarrelli</name>
    <name type="common">Goonch</name>
    <name type="synonym">Bagrus yarrelli</name>
    <dbReference type="NCBI Taxonomy" id="175774"/>
    <lineage>
        <taxon>Eukaryota</taxon>
        <taxon>Metazoa</taxon>
        <taxon>Chordata</taxon>
        <taxon>Craniata</taxon>
        <taxon>Vertebrata</taxon>
        <taxon>Euteleostomi</taxon>
        <taxon>Actinopterygii</taxon>
        <taxon>Neopterygii</taxon>
        <taxon>Teleostei</taxon>
        <taxon>Ostariophysi</taxon>
        <taxon>Siluriformes</taxon>
        <taxon>Sisoridae</taxon>
        <taxon>Sisorinae</taxon>
        <taxon>Bagarius</taxon>
    </lineage>
</organism>
<comment type="similarity">
    <text evidence="1">Belongs to the arrestin family.</text>
</comment>
<dbReference type="SUPFAM" id="SSF81296">
    <property type="entry name" value="E set domains"/>
    <property type="match status" value="1"/>
</dbReference>
<evidence type="ECO:0000313" key="4">
    <source>
        <dbReference type="Proteomes" id="UP000319801"/>
    </source>
</evidence>
<accession>A0A556U5S6</accession>
<dbReference type="InterPro" id="IPR011021">
    <property type="entry name" value="Arrestin-like_N"/>
</dbReference>
<keyword evidence="4" id="KW-1185">Reference proteome</keyword>